<accession>A0ABQ7TRU8</accession>
<protein>
    <submittedName>
        <fullName evidence="1">Uncharacterized protein</fullName>
    </submittedName>
</protein>
<evidence type="ECO:0000313" key="2">
    <source>
        <dbReference type="Proteomes" id="UP000826656"/>
    </source>
</evidence>
<evidence type="ECO:0000313" key="1">
    <source>
        <dbReference type="EMBL" id="KAH0737442.1"/>
    </source>
</evidence>
<comment type="caution">
    <text evidence="1">The sequence shown here is derived from an EMBL/GenBank/DDBJ whole genome shotgun (WGS) entry which is preliminary data.</text>
</comment>
<sequence length="60" mass="6732">MNKANSHSVMSGLYKADDYQVNPASGFSQKNSTFLTSHHQFLCSEYELSQSNQVQDKDTS</sequence>
<keyword evidence="2" id="KW-1185">Reference proteome</keyword>
<dbReference type="EMBL" id="JAIVGD010000028">
    <property type="protein sequence ID" value="KAH0737442.1"/>
    <property type="molecule type" value="Genomic_DNA"/>
</dbReference>
<dbReference type="Proteomes" id="UP000826656">
    <property type="component" value="Unassembled WGS sequence"/>
</dbReference>
<name>A0ABQ7TRU8_SOLTU</name>
<organism evidence="1 2">
    <name type="scientific">Solanum tuberosum</name>
    <name type="common">Potato</name>
    <dbReference type="NCBI Taxonomy" id="4113"/>
    <lineage>
        <taxon>Eukaryota</taxon>
        <taxon>Viridiplantae</taxon>
        <taxon>Streptophyta</taxon>
        <taxon>Embryophyta</taxon>
        <taxon>Tracheophyta</taxon>
        <taxon>Spermatophyta</taxon>
        <taxon>Magnoliopsida</taxon>
        <taxon>eudicotyledons</taxon>
        <taxon>Gunneridae</taxon>
        <taxon>Pentapetalae</taxon>
        <taxon>asterids</taxon>
        <taxon>lamiids</taxon>
        <taxon>Solanales</taxon>
        <taxon>Solanaceae</taxon>
        <taxon>Solanoideae</taxon>
        <taxon>Solaneae</taxon>
        <taxon>Solanum</taxon>
    </lineage>
</organism>
<gene>
    <name evidence="1" type="ORF">KY290_036147</name>
</gene>
<proteinExistence type="predicted"/>
<reference evidence="1 2" key="1">
    <citation type="journal article" date="2021" name="bioRxiv">
        <title>Chromosome-scale and haplotype-resolved genome assembly of a tetraploid potato cultivar.</title>
        <authorList>
            <person name="Sun H."/>
            <person name="Jiao W.-B."/>
            <person name="Krause K."/>
            <person name="Campoy J.A."/>
            <person name="Goel M."/>
            <person name="Folz-Donahue K."/>
            <person name="Kukat C."/>
            <person name="Huettel B."/>
            <person name="Schneeberger K."/>
        </authorList>
    </citation>
    <scope>NUCLEOTIDE SEQUENCE [LARGE SCALE GENOMIC DNA]</scope>
    <source>
        <strain evidence="1">SolTubOtavaFocal</strain>
        <tissue evidence="1">Leaves</tissue>
    </source>
</reference>